<keyword evidence="2" id="KW-1185">Reference proteome</keyword>
<name>A0A9X3Z5H2_9BACL</name>
<gene>
    <name evidence="1" type="ORF">O3V59_21800</name>
</gene>
<protein>
    <submittedName>
        <fullName evidence="1">Uncharacterized protein</fullName>
    </submittedName>
</protein>
<comment type="caution">
    <text evidence="1">The sequence shown here is derived from an EMBL/GenBank/DDBJ whole genome shotgun (WGS) entry which is preliminary data.</text>
</comment>
<dbReference type="AlphaFoldDB" id="A0A9X3Z5H2"/>
<dbReference type="RefSeq" id="WP_271141035.1">
    <property type="nucleotide sequence ID" value="NZ_JAPYYP010000055.1"/>
</dbReference>
<dbReference type="Proteomes" id="UP001151071">
    <property type="component" value="Unassembled WGS sequence"/>
</dbReference>
<evidence type="ECO:0000313" key="1">
    <source>
        <dbReference type="EMBL" id="MDA5110972.1"/>
    </source>
</evidence>
<sequence length="213" mass="24432">MKLGMLIDKLPGRSSSKPASSVQGWIPIQDIDHYHMVRQDKWYVTGIMVYPTNIDLLSLRERNSIIRNLQEVINGLPAHFQFFCVGRPVDLDGYIAHLEQLKANTTDPIRKKILQSQIKEAAQTAISGEALETLFFILFTSQNKSELLEQVKQIIVDMKNKGLNGHICDHKELMDMNFIFTHPVQAAYERMPEDTKDYIPPQLLNPERMKLNG</sequence>
<evidence type="ECO:0000313" key="2">
    <source>
        <dbReference type="Proteomes" id="UP001151071"/>
    </source>
</evidence>
<organism evidence="1 2">
    <name type="scientific">Brevibacillus thermoruber</name>
    <dbReference type="NCBI Taxonomy" id="33942"/>
    <lineage>
        <taxon>Bacteria</taxon>
        <taxon>Bacillati</taxon>
        <taxon>Bacillota</taxon>
        <taxon>Bacilli</taxon>
        <taxon>Bacillales</taxon>
        <taxon>Paenibacillaceae</taxon>
        <taxon>Brevibacillus</taxon>
    </lineage>
</organism>
<proteinExistence type="predicted"/>
<accession>A0A9X3Z5H2</accession>
<reference evidence="1" key="1">
    <citation type="submission" date="2022-12" db="EMBL/GenBank/DDBJ databases">
        <title>Draft genome sequence of the thermophilic strain Brevibacillus thermoruber HT42, isolated from Los Humeros, Puebla, Mexico, with biotechnological potential.</title>
        <authorList>
            <person name="Lara Sanchez J."/>
            <person name="Solis Palacios R."/>
            <person name="Bustos Baena A.S."/>
            <person name="Ruz Baez A.E."/>
            <person name="Espinosa Luna G."/>
            <person name="Oliart Ros R.M."/>
        </authorList>
    </citation>
    <scope>NUCLEOTIDE SEQUENCE</scope>
    <source>
        <strain evidence="1">HT42</strain>
    </source>
</reference>
<dbReference type="EMBL" id="JAPYYP010000055">
    <property type="protein sequence ID" value="MDA5110972.1"/>
    <property type="molecule type" value="Genomic_DNA"/>
</dbReference>